<dbReference type="Gene3D" id="3.40.390.10">
    <property type="entry name" value="Collagenase (Catalytic Domain)"/>
    <property type="match status" value="1"/>
</dbReference>
<name>L7MJE5_RHIPC</name>
<dbReference type="GO" id="GO:0008237">
    <property type="term" value="F:metallopeptidase activity"/>
    <property type="evidence" value="ECO:0007669"/>
    <property type="project" value="InterPro"/>
</dbReference>
<protein>
    <submittedName>
        <fullName evidence="1">Putative 28 kDa metastriate family member</fullName>
    </submittedName>
</protein>
<reference evidence="1" key="2">
    <citation type="journal article" date="2015" name="J. Proteomics">
        <title>Sexual differences in the sialomes of the zebra tick, Rhipicephalus pulchellus.</title>
        <authorList>
            <person name="Tan A.W."/>
            <person name="Francischetti I.M."/>
            <person name="Slovak M."/>
            <person name="Kini R.M."/>
            <person name="Ribeiro J.M."/>
        </authorList>
    </citation>
    <scope>NUCLEOTIDE SEQUENCE</scope>
    <source>
        <tissue evidence="1">Salivary gland</tissue>
    </source>
</reference>
<dbReference type="EMBL" id="GACK01000964">
    <property type="protein sequence ID" value="JAA64070.1"/>
    <property type="molecule type" value="mRNA"/>
</dbReference>
<feature type="non-terminal residue" evidence="1">
    <location>
        <position position="1"/>
    </location>
</feature>
<proteinExistence type="evidence at transcript level"/>
<dbReference type="InterPro" id="IPR024079">
    <property type="entry name" value="MetalloPept_cat_dom_sf"/>
</dbReference>
<evidence type="ECO:0000313" key="1">
    <source>
        <dbReference type="EMBL" id="JAA64070.1"/>
    </source>
</evidence>
<dbReference type="AlphaFoldDB" id="L7MJE5"/>
<organism evidence="1">
    <name type="scientific">Rhipicephalus pulchellus</name>
    <name type="common">Yellow backed tick</name>
    <name type="synonym">Dermacentor pulchellus</name>
    <dbReference type="NCBI Taxonomy" id="72859"/>
    <lineage>
        <taxon>Eukaryota</taxon>
        <taxon>Metazoa</taxon>
        <taxon>Ecdysozoa</taxon>
        <taxon>Arthropoda</taxon>
        <taxon>Chelicerata</taxon>
        <taxon>Arachnida</taxon>
        <taxon>Acari</taxon>
        <taxon>Parasitiformes</taxon>
        <taxon>Ixodida</taxon>
        <taxon>Ixodoidea</taxon>
        <taxon>Ixodidae</taxon>
        <taxon>Rhipicephalinae</taxon>
        <taxon>Rhipicephalus</taxon>
        <taxon>Rhipicephalus</taxon>
    </lineage>
</organism>
<accession>L7MJE5</accession>
<reference evidence="1" key="1">
    <citation type="submission" date="2012-11" db="EMBL/GenBank/DDBJ databases">
        <authorList>
            <person name="Lucero-Rivera Y.E."/>
            <person name="Tovar-Ramirez D."/>
        </authorList>
    </citation>
    <scope>NUCLEOTIDE SEQUENCE</scope>
    <source>
        <tissue evidence="1">Salivary gland</tissue>
    </source>
</reference>
<sequence>TLLLVTANRSVEKIGDGVRVYAHIFYDDKYLEVHTRRNKLEAKDVGNQNPPIKDYFESLFKKVENYFVNQSINIKVEVKDVSENKNLSFHTGVFLDRRKTLENLEEYGKTLRKSSSTIFYLFTWSEYPFPEPFRTTSKFYGMSDRETKATFCTKNVSAALIRHYHGSLTFWTAVKATATIFGSDHFASFSPTDRKTMKELFMHCPTGDAMAEATSEIPSC</sequence>